<comment type="caution">
    <text evidence="3">The sequence shown here is derived from an EMBL/GenBank/DDBJ whole genome shotgun (WGS) entry which is preliminary data.</text>
</comment>
<organism evidence="3 4">
    <name type="scientific">Candidatus Kaiserbacteria bacterium RIFCSPHIGHO2_02_FULL_59_21</name>
    <dbReference type="NCBI Taxonomy" id="1798500"/>
    <lineage>
        <taxon>Bacteria</taxon>
        <taxon>Candidatus Kaiseribacteriota</taxon>
    </lineage>
</organism>
<accession>A0A1F6DYX9</accession>
<dbReference type="EMBL" id="MFLN01000040">
    <property type="protein sequence ID" value="OGG66623.1"/>
    <property type="molecule type" value="Genomic_DNA"/>
</dbReference>
<feature type="signal peptide" evidence="2">
    <location>
        <begin position="1"/>
        <end position="29"/>
    </location>
</feature>
<reference evidence="3 4" key="1">
    <citation type="journal article" date="2016" name="Nat. Commun.">
        <title>Thousands of microbial genomes shed light on interconnected biogeochemical processes in an aquifer system.</title>
        <authorList>
            <person name="Anantharaman K."/>
            <person name="Brown C.T."/>
            <person name="Hug L.A."/>
            <person name="Sharon I."/>
            <person name="Castelle C.J."/>
            <person name="Probst A.J."/>
            <person name="Thomas B.C."/>
            <person name="Singh A."/>
            <person name="Wilkins M.J."/>
            <person name="Karaoz U."/>
            <person name="Brodie E.L."/>
            <person name="Williams K.H."/>
            <person name="Hubbard S.S."/>
            <person name="Banfield J.F."/>
        </authorList>
    </citation>
    <scope>NUCLEOTIDE SEQUENCE [LARGE SCALE GENOMIC DNA]</scope>
</reference>
<proteinExistence type="predicted"/>
<gene>
    <name evidence="3" type="ORF">A3C21_02955</name>
</gene>
<evidence type="ECO:0000313" key="4">
    <source>
        <dbReference type="Proteomes" id="UP000178572"/>
    </source>
</evidence>
<sequence length="161" mass="16789">MRTTPLFRRHMLIAALALCSLALTYAAHAQASSDSELRETVRAAILADPRSAQMSEADVDSMVAALAGEAEAQGVTSEDIAWRPQDTPGEPASTCGFLCALNEAFGFDGSDLAIPVGLGVSSALLLFLIGSILLHRHGHHPMAGPIGTPVSKSSSEMTYGP</sequence>
<evidence type="ECO:0000256" key="1">
    <source>
        <dbReference type="SAM" id="Phobius"/>
    </source>
</evidence>
<feature type="chain" id="PRO_5009524009" evidence="2">
    <location>
        <begin position="30"/>
        <end position="161"/>
    </location>
</feature>
<dbReference type="Proteomes" id="UP000178572">
    <property type="component" value="Unassembled WGS sequence"/>
</dbReference>
<keyword evidence="1" id="KW-1133">Transmembrane helix</keyword>
<feature type="transmembrane region" description="Helical" evidence="1">
    <location>
        <begin position="112"/>
        <end position="134"/>
    </location>
</feature>
<keyword evidence="1" id="KW-0812">Transmembrane</keyword>
<dbReference type="STRING" id="1798500.A3C21_02955"/>
<dbReference type="AlphaFoldDB" id="A0A1F6DYX9"/>
<keyword evidence="2" id="KW-0732">Signal</keyword>
<evidence type="ECO:0000313" key="3">
    <source>
        <dbReference type="EMBL" id="OGG66623.1"/>
    </source>
</evidence>
<protein>
    <submittedName>
        <fullName evidence="3">Uncharacterized protein</fullName>
    </submittedName>
</protein>
<evidence type="ECO:0000256" key="2">
    <source>
        <dbReference type="SAM" id="SignalP"/>
    </source>
</evidence>
<keyword evidence="1" id="KW-0472">Membrane</keyword>
<name>A0A1F6DYX9_9BACT</name>